<evidence type="ECO:0000313" key="2">
    <source>
        <dbReference type="EMBL" id="OXS78750.1"/>
    </source>
</evidence>
<dbReference type="InterPro" id="IPR013022">
    <property type="entry name" value="Xyl_isomerase-like_TIM-brl"/>
</dbReference>
<evidence type="ECO:0000313" key="4">
    <source>
        <dbReference type="Proteomes" id="UP000186385"/>
    </source>
</evidence>
<dbReference type="RefSeq" id="WP_052698568.1">
    <property type="nucleotide sequence ID" value="NZ_FTLX01000003.1"/>
</dbReference>
<dbReference type="Proteomes" id="UP000186385">
    <property type="component" value="Unassembled WGS sequence"/>
</dbReference>
<dbReference type="InterPro" id="IPR050312">
    <property type="entry name" value="IolE/XylAMocC-like"/>
</dbReference>
<reference evidence="2" key="3">
    <citation type="submission" date="2017-03" db="EMBL/GenBank/DDBJ databases">
        <authorList>
            <person name="Dastager S.G."/>
            <person name="Neurgaonkar P.S."/>
            <person name="Dharne M.S."/>
        </authorList>
    </citation>
    <scope>NUCLEOTIDE SEQUENCE</scope>
    <source>
        <strain evidence="2">DSM 25145</strain>
    </source>
</reference>
<dbReference type="Pfam" id="PF01261">
    <property type="entry name" value="AP_endonuc_2"/>
    <property type="match status" value="1"/>
</dbReference>
<dbReference type="SUPFAM" id="SSF51658">
    <property type="entry name" value="Xylose isomerase-like"/>
    <property type="match status" value="1"/>
</dbReference>
<reference evidence="5" key="2">
    <citation type="submission" date="2017-03" db="EMBL/GenBank/DDBJ databases">
        <title>Bacillus sp. V-88(T) DSM27956, whole genome shotgun sequencing project.</title>
        <authorList>
            <person name="Dastager S.G."/>
            <person name="Neurgaonkar P.S."/>
            <person name="Dharne M.S."/>
        </authorList>
    </citation>
    <scope>NUCLEOTIDE SEQUENCE [LARGE SCALE GENOMIC DNA]</scope>
    <source>
        <strain evidence="5">DSM 25145</strain>
    </source>
</reference>
<name>A0A1N6VCR0_9BACI</name>
<evidence type="ECO:0000313" key="5">
    <source>
        <dbReference type="Proteomes" id="UP000215545"/>
    </source>
</evidence>
<dbReference type="Proteomes" id="UP000215545">
    <property type="component" value="Unassembled WGS sequence"/>
</dbReference>
<gene>
    <name evidence="2" type="ORF">B1B05_09205</name>
    <name evidence="3" type="ORF">SAMN05443094_103520</name>
</gene>
<dbReference type="EMBL" id="FTLX01000003">
    <property type="protein sequence ID" value="SIQ75548.1"/>
    <property type="molecule type" value="Genomic_DNA"/>
</dbReference>
<protein>
    <submittedName>
        <fullName evidence="3">Sugar phosphate isomerase/epimerase</fullName>
    </submittedName>
    <submittedName>
        <fullName evidence="2">Xylose isomerase</fullName>
    </submittedName>
</protein>
<feature type="domain" description="Xylose isomerase-like TIM barrel" evidence="1">
    <location>
        <begin position="22"/>
        <end position="243"/>
    </location>
</feature>
<dbReference type="GO" id="GO:0016853">
    <property type="term" value="F:isomerase activity"/>
    <property type="evidence" value="ECO:0007669"/>
    <property type="project" value="UniProtKB-KW"/>
</dbReference>
<dbReference type="InterPro" id="IPR036237">
    <property type="entry name" value="Xyl_isomerase-like_sf"/>
</dbReference>
<dbReference type="OrthoDB" id="9814946at2"/>
<dbReference type="Gene3D" id="3.20.20.150">
    <property type="entry name" value="Divalent-metal-dependent TIM barrel enzymes"/>
    <property type="match status" value="1"/>
</dbReference>
<keyword evidence="5" id="KW-1185">Reference proteome</keyword>
<dbReference type="PANTHER" id="PTHR12110">
    <property type="entry name" value="HYDROXYPYRUVATE ISOMERASE"/>
    <property type="match status" value="1"/>
</dbReference>
<reference evidence="3 4" key="1">
    <citation type="submission" date="2017-01" db="EMBL/GenBank/DDBJ databases">
        <authorList>
            <person name="Mah S.A."/>
            <person name="Swanson W.J."/>
            <person name="Moy G.W."/>
            <person name="Vacquier V.D."/>
        </authorList>
    </citation>
    <scope>NUCLEOTIDE SEQUENCE [LARGE SCALE GENOMIC DNA]</scope>
    <source>
        <strain evidence="3 4">NIO-1016</strain>
    </source>
</reference>
<dbReference type="EMBL" id="MWSK01000003">
    <property type="protein sequence ID" value="OXS78750.1"/>
    <property type="molecule type" value="Genomic_DNA"/>
</dbReference>
<proteinExistence type="predicted"/>
<dbReference type="PANTHER" id="PTHR12110:SF41">
    <property type="entry name" value="INOSOSE DEHYDRATASE"/>
    <property type="match status" value="1"/>
</dbReference>
<dbReference type="STRING" id="1017273.SAMN05443094_103520"/>
<keyword evidence="3" id="KW-0413">Isomerase</keyword>
<evidence type="ECO:0000313" key="3">
    <source>
        <dbReference type="EMBL" id="SIQ75548.1"/>
    </source>
</evidence>
<accession>A0A1N6VCR0</accession>
<sequence length="271" mass="30105">MSREYGLCLWTIGDCSLEEKCQIAKEIGVDGVEVEGDLSQDPLQLALTLQSFGLKPLSVTPKNVDISSENDQTRAAAVEYFVQLVAWAKELGAKRICLHGMVGKTVGCGIVEKDWVYLIDSCRVIMNKAEQLGVDVVYEVLNRYESHQVVTAKEACRLVDEVGSPQLTLLLDAYHMNIEEANPVEAIRTAGARLGVYHIADSNRQAIGNGHADLRHQIITLHEMGYSGPIIMEMTAEGPNPFTPVKEGNYVQVISRYYQDSLRQLKEWDHG</sequence>
<evidence type="ECO:0000259" key="1">
    <source>
        <dbReference type="Pfam" id="PF01261"/>
    </source>
</evidence>
<organism evidence="3 4">
    <name type="scientific">Domibacillus enclensis</name>
    <dbReference type="NCBI Taxonomy" id="1017273"/>
    <lineage>
        <taxon>Bacteria</taxon>
        <taxon>Bacillati</taxon>
        <taxon>Bacillota</taxon>
        <taxon>Bacilli</taxon>
        <taxon>Bacillales</taxon>
        <taxon>Bacillaceae</taxon>
        <taxon>Domibacillus</taxon>
    </lineage>
</organism>
<dbReference type="AlphaFoldDB" id="A0A1N6VCR0"/>